<feature type="region of interest" description="Disordered" evidence="1">
    <location>
        <begin position="1"/>
        <end position="48"/>
    </location>
</feature>
<gene>
    <name evidence="3" type="ORF">C7M84_008185</name>
</gene>
<evidence type="ECO:0000259" key="2">
    <source>
        <dbReference type="PROSITE" id="PS50835"/>
    </source>
</evidence>
<reference evidence="3 4" key="2">
    <citation type="submission" date="2019-01" db="EMBL/GenBank/DDBJ databases">
        <title>The decoding of complex shrimp genome reveals the adaptation for benthos swimmer, frequently molting mechanism and breeding impact on genome.</title>
        <authorList>
            <person name="Sun Y."/>
            <person name="Gao Y."/>
            <person name="Yu Y."/>
        </authorList>
    </citation>
    <scope>NUCLEOTIDE SEQUENCE [LARGE SCALE GENOMIC DNA]</scope>
    <source>
        <tissue evidence="3">Muscle</tissue>
    </source>
</reference>
<evidence type="ECO:0000313" key="3">
    <source>
        <dbReference type="EMBL" id="ROT73378.1"/>
    </source>
</evidence>
<dbReference type="SUPFAM" id="SSF48726">
    <property type="entry name" value="Immunoglobulin"/>
    <property type="match status" value="2"/>
</dbReference>
<dbReference type="InterPro" id="IPR007110">
    <property type="entry name" value="Ig-like_dom"/>
</dbReference>
<dbReference type="PANTHER" id="PTHR21261:SF15">
    <property type="entry name" value="BEATEN PATH IIIA, ISOFORM D-RELATED"/>
    <property type="match status" value="1"/>
</dbReference>
<reference evidence="3 4" key="1">
    <citation type="submission" date="2018-04" db="EMBL/GenBank/DDBJ databases">
        <authorList>
            <person name="Zhang X."/>
            <person name="Yuan J."/>
            <person name="Li F."/>
            <person name="Xiang J."/>
        </authorList>
    </citation>
    <scope>NUCLEOTIDE SEQUENCE [LARGE SCALE GENOMIC DNA]</scope>
    <source>
        <tissue evidence="3">Muscle</tissue>
    </source>
</reference>
<dbReference type="AlphaFoldDB" id="A0A3R7PJ00"/>
<name>A0A3R7PJ00_PENVA</name>
<evidence type="ECO:0000313" key="4">
    <source>
        <dbReference type="Proteomes" id="UP000283509"/>
    </source>
</evidence>
<evidence type="ECO:0000256" key="1">
    <source>
        <dbReference type="SAM" id="MobiDB-lite"/>
    </source>
</evidence>
<dbReference type="PANTHER" id="PTHR21261">
    <property type="entry name" value="BEAT PROTEIN"/>
    <property type="match status" value="1"/>
</dbReference>
<comment type="caution">
    <text evidence="3">The sequence shown here is derived from an EMBL/GenBank/DDBJ whole genome shotgun (WGS) entry which is preliminary data.</text>
</comment>
<dbReference type="InterPro" id="IPR003599">
    <property type="entry name" value="Ig_sub"/>
</dbReference>
<keyword evidence="4" id="KW-1185">Reference proteome</keyword>
<dbReference type="SMART" id="SM00409">
    <property type="entry name" value="IG"/>
    <property type="match status" value="1"/>
</dbReference>
<feature type="domain" description="Ig-like" evidence="2">
    <location>
        <begin position="27"/>
        <end position="159"/>
    </location>
</feature>
<dbReference type="InterPro" id="IPR036179">
    <property type="entry name" value="Ig-like_dom_sf"/>
</dbReference>
<dbReference type="OrthoDB" id="10015491at2759"/>
<dbReference type="PROSITE" id="PS50835">
    <property type="entry name" value="IG_LIKE"/>
    <property type="match status" value="2"/>
</dbReference>
<feature type="domain" description="Ig-like" evidence="2">
    <location>
        <begin position="164"/>
        <end position="264"/>
    </location>
</feature>
<sequence length="324" mass="35161">MRKANGTQGGSEASRSTGGECGGRRVPQSLTLPPAAGTQGARVRGVEVPQEARAGEDVSLRCLVDPWPDPLYSLAWWKDGEQIYRVAVVPTPPGDPHALPVRSMVTVFALPGLSLKRGRGGLGHVVLQEVTVAASGNYTCEAVADFPTFTQSMVSANLTVVDPPDTRPILAGYKGRYYPGELMTVTCTVLRASPVPVVTWFINNRKVQAGKNKVLEVRAEPDLTSTLVTRLTVHLKREHFQQGVLNLTCGARTGRSLWLSNTITTHHARHRNAPGYSTHYQGGAGGFDFDPGQERLLSGAPPRVSRIPWRWSLLFASTVLHFHS</sequence>
<dbReference type="STRING" id="6689.A0A3R7PJ00"/>
<dbReference type="Proteomes" id="UP000283509">
    <property type="component" value="Unassembled WGS sequence"/>
</dbReference>
<accession>A0A3R7PJ00</accession>
<proteinExistence type="predicted"/>
<protein>
    <recommendedName>
        <fullName evidence="2">Ig-like domain-containing protein</fullName>
    </recommendedName>
</protein>
<dbReference type="Gene3D" id="2.60.40.10">
    <property type="entry name" value="Immunoglobulins"/>
    <property type="match status" value="2"/>
</dbReference>
<dbReference type="EMBL" id="QCYY01002030">
    <property type="protein sequence ID" value="ROT73378.1"/>
    <property type="molecule type" value="Genomic_DNA"/>
</dbReference>
<organism evidence="3 4">
    <name type="scientific">Penaeus vannamei</name>
    <name type="common">Whiteleg shrimp</name>
    <name type="synonym">Litopenaeus vannamei</name>
    <dbReference type="NCBI Taxonomy" id="6689"/>
    <lineage>
        <taxon>Eukaryota</taxon>
        <taxon>Metazoa</taxon>
        <taxon>Ecdysozoa</taxon>
        <taxon>Arthropoda</taxon>
        <taxon>Crustacea</taxon>
        <taxon>Multicrustacea</taxon>
        <taxon>Malacostraca</taxon>
        <taxon>Eumalacostraca</taxon>
        <taxon>Eucarida</taxon>
        <taxon>Decapoda</taxon>
        <taxon>Dendrobranchiata</taxon>
        <taxon>Penaeoidea</taxon>
        <taxon>Penaeidae</taxon>
        <taxon>Penaeus</taxon>
    </lineage>
</organism>
<dbReference type="InterPro" id="IPR013783">
    <property type="entry name" value="Ig-like_fold"/>
</dbReference>